<dbReference type="PROSITE" id="PS00018">
    <property type="entry name" value="EF_HAND_1"/>
    <property type="match status" value="1"/>
</dbReference>
<dbReference type="FunFam" id="3.40.120.10:FF:000001">
    <property type="entry name" value="Phosphoglucosamine mutase"/>
    <property type="match status" value="1"/>
</dbReference>
<dbReference type="FunFam" id="3.40.120.10:FF:000002">
    <property type="entry name" value="Phosphoglucosamine mutase"/>
    <property type="match status" value="1"/>
</dbReference>
<keyword evidence="17" id="KW-1185">Reference proteome</keyword>
<evidence type="ECO:0000256" key="7">
    <source>
        <dbReference type="ARBA" id="ARBA00066330"/>
    </source>
</evidence>
<evidence type="ECO:0000256" key="11">
    <source>
        <dbReference type="RuleBase" id="RU004327"/>
    </source>
</evidence>
<name>R2SB24_9ENTE</name>
<comment type="PTM">
    <text evidence="9">Activated by phosphorylation.</text>
</comment>
<keyword evidence="4 9" id="KW-0460">Magnesium</keyword>
<evidence type="ECO:0000256" key="6">
    <source>
        <dbReference type="ARBA" id="ARBA00050364"/>
    </source>
</evidence>
<dbReference type="InterPro" id="IPR036900">
    <property type="entry name" value="A-D-PHexomutase_C_sf"/>
</dbReference>
<evidence type="ECO:0000256" key="10">
    <source>
        <dbReference type="RuleBase" id="RU004326"/>
    </source>
</evidence>
<dbReference type="NCBIfam" id="TIGR01455">
    <property type="entry name" value="glmM"/>
    <property type="match status" value="1"/>
</dbReference>
<feature type="domain" description="Alpha-D-phosphohexomutase alpha/beta/alpha" evidence="15">
    <location>
        <begin position="260"/>
        <end position="368"/>
    </location>
</feature>
<dbReference type="GO" id="GO:0005829">
    <property type="term" value="C:cytosol"/>
    <property type="evidence" value="ECO:0007669"/>
    <property type="project" value="TreeGrafter"/>
</dbReference>
<evidence type="ECO:0000256" key="3">
    <source>
        <dbReference type="ARBA" id="ARBA00022723"/>
    </source>
</evidence>
<dbReference type="InterPro" id="IPR005844">
    <property type="entry name" value="A-D-PHexomutase_a/b/a-I"/>
</dbReference>
<evidence type="ECO:0000313" key="17">
    <source>
        <dbReference type="Proteomes" id="UP000013782"/>
    </source>
</evidence>
<dbReference type="InterPro" id="IPR018247">
    <property type="entry name" value="EF_Hand_1_Ca_BS"/>
</dbReference>
<gene>
    <name evidence="9" type="primary">glmM</name>
    <name evidence="16" type="ORF">UAU_03860</name>
</gene>
<comment type="catalytic activity">
    <reaction evidence="6 9 11">
        <text>alpha-D-glucosamine 1-phosphate = D-glucosamine 6-phosphate</text>
        <dbReference type="Rhea" id="RHEA:23424"/>
        <dbReference type="ChEBI" id="CHEBI:58516"/>
        <dbReference type="ChEBI" id="CHEBI:58725"/>
        <dbReference type="EC" id="5.4.2.10"/>
    </reaction>
</comment>
<dbReference type="InterPro" id="IPR016066">
    <property type="entry name" value="A-D-PHexomutase_CS"/>
</dbReference>
<feature type="active site" description="Phosphoserine intermediate" evidence="9">
    <location>
        <position position="103"/>
    </location>
</feature>
<evidence type="ECO:0000256" key="2">
    <source>
        <dbReference type="ARBA" id="ARBA00022553"/>
    </source>
</evidence>
<organism evidence="16 17">
    <name type="scientific">Enterococcus pallens ATCC BAA-351</name>
    <dbReference type="NCBI Taxonomy" id="1158607"/>
    <lineage>
        <taxon>Bacteria</taxon>
        <taxon>Bacillati</taxon>
        <taxon>Bacillota</taxon>
        <taxon>Bacilli</taxon>
        <taxon>Lactobacillales</taxon>
        <taxon>Enterococcaceae</taxon>
        <taxon>Enterococcus</taxon>
    </lineage>
</organism>
<dbReference type="GO" id="GO:0006048">
    <property type="term" value="P:UDP-N-acetylglucosamine biosynthetic process"/>
    <property type="evidence" value="ECO:0007669"/>
    <property type="project" value="TreeGrafter"/>
</dbReference>
<dbReference type="HOGENOM" id="CLU_016950_7_0_9"/>
<dbReference type="InterPro" id="IPR016055">
    <property type="entry name" value="A-D-PHexomutase_a/b/a-I/II/III"/>
</dbReference>
<dbReference type="EMBL" id="AJAQ01000036">
    <property type="protein sequence ID" value="EOH90031.1"/>
    <property type="molecule type" value="Genomic_DNA"/>
</dbReference>
<keyword evidence="5 9" id="KW-0413">Isomerase</keyword>
<evidence type="ECO:0000259" key="14">
    <source>
        <dbReference type="Pfam" id="PF02879"/>
    </source>
</evidence>
<dbReference type="Gene3D" id="3.40.120.10">
    <property type="entry name" value="Alpha-D-Glucose-1,6-Bisphosphate, subunit A, domain 3"/>
    <property type="match status" value="3"/>
</dbReference>
<evidence type="ECO:0000259" key="13">
    <source>
        <dbReference type="Pfam" id="PF02878"/>
    </source>
</evidence>
<feature type="binding site" description="via phosphate group" evidence="9">
    <location>
        <position position="103"/>
    </location>
    <ligand>
        <name>Mg(2+)</name>
        <dbReference type="ChEBI" id="CHEBI:18420"/>
    </ligand>
</feature>
<dbReference type="InterPro" id="IPR006352">
    <property type="entry name" value="GlmM_bact"/>
</dbReference>
<evidence type="ECO:0000256" key="8">
    <source>
        <dbReference type="ARBA" id="ARBA00068193"/>
    </source>
</evidence>
<dbReference type="CDD" id="cd05802">
    <property type="entry name" value="GlmM"/>
    <property type="match status" value="1"/>
</dbReference>
<proteinExistence type="inferred from homology"/>
<dbReference type="GO" id="GO:0000287">
    <property type="term" value="F:magnesium ion binding"/>
    <property type="evidence" value="ECO:0007669"/>
    <property type="project" value="UniProtKB-UniRule"/>
</dbReference>
<dbReference type="AlphaFoldDB" id="R2SB24"/>
<comment type="cofactor">
    <cofactor evidence="9">
        <name>Mg(2+)</name>
        <dbReference type="ChEBI" id="CHEBI:18420"/>
    </cofactor>
    <text evidence="9">Binds 1 Mg(2+) ion per subunit.</text>
</comment>
<dbReference type="eggNOG" id="COG1109">
    <property type="taxonomic scope" value="Bacteria"/>
</dbReference>
<dbReference type="SUPFAM" id="SSF55957">
    <property type="entry name" value="Phosphoglucomutase, C-terminal domain"/>
    <property type="match status" value="1"/>
</dbReference>
<dbReference type="PANTHER" id="PTHR42946">
    <property type="entry name" value="PHOSPHOHEXOSE MUTASE"/>
    <property type="match status" value="1"/>
</dbReference>
<feature type="binding site" evidence="9">
    <location>
        <position position="245"/>
    </location>
    <ligand>
        <name>Mg(2+)</name>
        <dbReference type="ChEBI" id="CHEBI:18420"/>
    </ligand>
</feature>
<dbReference type="Pfam" id="PF02880">
    <property type="entry name" value="PGM_PMM_III"/>
    <property type="match status" value="1"/>
</dbReference>
<dbReference type="SUPFAM" id="SSF53738">
    <property type="entry name" value="Phosphoglucomutase, first 3 domains"/>
    <property type="match status" value="3"/>
</dbReference>
<dbReference type="PRINTS" id="PR00509">
    <property type="entry name" value="PGMPMM"/>
</dbReference>
<dbReference type="Proteomes" id="UP000013782">
    <property type="component" value="Unassembled WGS sequence"/>
</dbReference>
<dbReference type="InterPro" id="IPR005841">
    <property type="entry name" value="Alpha-D-phosphohexomutase_SF"/>
</dbReference>
<dbReference type="PATRIC" id="fig|1158607.3.peg.3842"/>
<dbReference type="NCBIfam" id="NF008139">
    <property type="entry name" value="PRK10887.1"/>
    <property type="match status" value="1"/>
</dbReference>
<dbReference type="GO" id="GO:0009252">
    <property type="term" value="P:peptidoglycan biosynthetic process"/>
    <property type="evidence" value="ECO:0007669"/>
    <property type="project" value="TreeGrafter"/>
</dbReference>
<dbReference type="FunFam" id="3.30.310.50:FF:000001">
    <property type="entry name" value="Phosphoglucosamine mutase"/>
    <property type="match status" value="1"/>
</dbReference>
<dbReference type="STRING" id="160454.RV10_GL003198"/>
<dbReference type="GO" id="GO:0008966">
    <property type="term" value="F:phosphoglucosamine mutase activity"/>
    <property type="evidence" value="ECO:0007669"/>
    <property type="project" value="UniProtKB-UniRule"/>
</dbReference>
<comment type="function">
    <text evidence="9 11">Catalyzes the conversion of glucosamine-6-phosphate to glucosamine-1-phosphate.</text>
</comment>
<feature type="binding site" evidence="9">
    <location>
        <position position="243"/>
    </location>
    <ligand>
        <name>Mg(2+)</name>
        <dbReference type="ChEBI" id="CHEBI:18420"/>
    </ligand>
</feature>
<accession>R2SB24</accession>
<dbReference type="InterPro" id="IPR005845">
    <property type="entry name" value="A-D-PHexomutase_a/b/a-II"/>
</dbReference>
<sequence>MGKYFGTDGVRGIANKELTPELAFKLGRYGGYVLSQHEERETRPRVLVGRDTRISGEMLESALIAGLLSVGIEVFQLGVISTPGVAYLTKLQKASAGVMISASHNPAEDNGIKFFGCDGFKLVDDQEAEIEALLEADEDTLPRPSAEGLGTLDEFHEGLLKYSQFLVQTIPGDLSGITVCIDAANGATSTSVNRLFADLETDFYTMGTSPNGLNINDGVGSTHPEKLAELVVEKKADAGLAFDGDGDRVIAVDELGNIIDGDQIMFICAKYLAERKRLKKDTVVTTVMSNLGFHKAIEDIGLKDVITQVGDRYVVEEMRKNDYNLGGEQSGHVLFLDYNTTGDGMLTGIQLLNIMKQTGKKLSELAGEVTIYPQKLVNIRVSNKYGAMEVPAIKAVIDEAEAEMGGEGRILVRPSGTEPLLRIMAEAPTHEKVEYYVEKIAAVVRQEIGLD</sequence>
<feature type="modified residue" description="Phosphoserine" evidence="9">
    <location>
        <position position="103"/>
    </location>
</feature>
<comment type="caution">
    <text evidence="16">The sequence shown here is derived from an EMBL/GenBank/DDBJ whole genome shotgun (WGS) entry which is preliminary data.</text>
</comment>
<protein>
    <recommendedName>
        <fullName evidence="8 9">Phosphoglucosamine mutase</fullName>
        <ecNumber evidence="7 9">5.4.2.10</ecNumber>
    </recommendedName>
</protein>
<feature type="domain" description="Alpha-D-phosphohexomutase alpha/beta/alpha" evidence="14">
    <location>
        <begin position="162"/>
        <end position="256"/>
    </location>
</feature>
<dbReference type="PANTHER" id="PTHR42946:SF1">
    <property type="entry name" value="PHOSPHOGLUCOMUTASE (ALPHA-D-GLUCOSE-1,6-BISPHOSPHATE-DEPENDENT)"/>
    <property type="match status" value="1"/>
</dbReference>
<keyword evidence="2 9" id="KW-0597">Phosphoprotein</keyword>
<evidence type="ECO:0000256" key="5">
    <source>
        <dbReference type="ARBA" id="ARBA00023235"/>
    </source>
</evidence>
<feature type="domain" description="Alpha-D-phosphohexomutase alpha/beta/alpha" evidence="13">
    <location>
        <begin position="3"/>
        <end position="138"/>
    </location>
</feature>
<evidence type="ECO:0000256" key="9">
    <source>
        <dbReference type="HAMAP-Rule" id="MF_01554"/>
    </source>
</evidence>
<dbReference type="RefSeq" id="WP_010758808.1">
    <property type="nucleotide sequence ID" value="NZ_ASWD01000005.1"/>
</dbReference>
<dbReference type="GO" id="GO:0005975">
    <property type="term" value="P:carbohydrate metabolic process"/>
    <property type="evidence" value="ECO:0007669"/>
    <property type="project" value="InterPro"/>
</dbReference>
<dbReference type="PROSITE" id="PS00710">
    <property type="entry name" value="PGM_PMM"/>
    <property type="match status" value="1"/>
</dbReference>
<reference evidence="16 17" key="1">
    <citation type="submission" date="2013-02" db="EMBL/GenBank/DDBJ databases">
        <title>The Genome Sequence of Enterococcus pallens BAA-351.</title>
        <authorList>
            <consortium name="The Broad Institute Genome Sequencing Platform"/>
            <consortium name="The Broad Institute Genome Sequencing Center for Infectious Disease"/>
            <person name="Earl A.M."/>
            <person name="Gilmore M.S."/>
            <person name="Lebreton F."/>
            <person name="Walker B."/>
            <person name="Young S.K."/>
            <person name="Zeng Q."/>
            <person name="Gargeya S."/>
            <person name="Fitzgerald M."/>
            <person name="Haas B."/>
            <person name="Abouelleil A."/>
            <person name="Alvarado L."/>
            <person name="Arachchi H.M."/>
            <person name="Berlin A.M."/>
            <person name="Chapman S.B."/>
            <person name="Dewar J."/>
            <person name="Goldberg J."/>
            <person name="Griggs A."/>
            <person name="Gujja S."/>
            <person name="Hansen M."/>
            <person name="Howarth C."/>
            <person name="Imamovic A."/>
            <person name="Larimer J."/>
            <person name="McCowan C."/>
            <person name="Murphy C."/>
            <person name="Neiman D."/>
            <person name="Pearson M."/>
            <person name="Priest M."/>
            <person name="Roberts A."/>
            <person name="Saif S."/>
            <person name="Shea T."/>
            <person name="Sisk P."/>
            <person name="Sykes S."/>
            <person name="Wortman J."/>
            <person name="Nusbaum C."/>
            <person name="Birren B."/>
        </authorList>
    </citation>
    <scope>NUCLEOTIDE SEQUENCE [LARGE SCALE GENOMIC DNA]</scope>
    <source>
        <strain evidence="16 17">ATCC BAA-351</strain>
    </source>
</reference>
<evidence type="ECO:0000256" key="1">
    <source>
        <dbReference type="ARBA" id="ARBA00010231"/>
    </source>
</evidence>
<evidence type="ECO:0000313" key="16">
    <source>
        <dbReference type="EMBL" id="EOH90031.1"/>
    </source>
</evidence>
<feature type="domain" description="Alpha-D-phosphohexomutase C-terminal" evidence="12">
    <location>
        <begin position="376"/>
        <end position="442"/>
    </location>
</feature>
<dbReference type="Pfam" id="PF00408">
    <property type="entry name" value="PGM_PMM_IV"/>
    <property type="match status" value="1"/>
</dbReference>
<dbReference type="EC" id="5.4.2.10" evidence="7 9"/>
<dbReference type="Pfam" id="PF02879">
    <property type="entry name" value="PGM_PMM_II"/>
    <property type="match status" value="1"/>
</dbReference>
<evidence type="ECO:0000256" key="4">
    <source>
        <dbReference type="ARBA" id="ARBA00022842"/>
    </source>
</evidence>
<dbReference type="InterPro" id="IPR050060">
    <property type="entry name" value="Phosphoglucosamine_mutase"/>
</dbReference>
<dbReference type="InterPro" id="IPR005846">
    <property type="entry name" value="A-D-PHexomutase_a/b/a-III"/>
</dbReference>
<dbReference type="Pfam" id="PF02878">
    <property type="entry name" value="PGM_PMM_I"/>
    <property type="match status" value="1"/>
</dbReference>
<dbReference type="HAMAP" id="MF_01554_B">
    <property type="entry name" value="GlmM_B"/>
    <property type="match status" value="1"/>
</dbReference>
<dbReference type="InterPro" id="IPR005843">
    <property type="entry name" value="A-D-PHexomutase_C"/>
</dbReference>
<evidence type="ECO:0000259" key="12">
    <source>
        <dbReference type="Pfam" id="PF00408"/>
    </source>
</evidence>
<keyword evidence="3 9" id="KW-0479">Metal-binding</keyword>
<comment type="similarity">
    <text evidence="1 9 10">Belongs to the phosphohexose mutase family.</text>
</comment>
<feature type="binding site" evidence="9">
    <location>
        <position position="247"/>
    </location>
    <ligand>
        <name>Mg(2+)</name>
        <dbReference type="ChEBI" id="CHEBI:18420"/>
    </ligand>
</feature>
<dbReference type="OrthoDB" id="9806956at2"/>
<dbReference type="GO" id="GO:0004615">
    <property type="term" value="F:phosphomannomutase activity"/>
    <property type="evidence" value="ECO:0007669"/>
    <property type="project" value="TreeGrafter"/>
</dbReference>
<dbReference type="Gene3D" id="3.30.310.50">
    <property type="entry name" value="Alpha-D-phosphohexomutase, C-terminal domain"/>
    <property type="match status" value="1"/>
</dbReference>
<evidence type="ECO:0000259" key="15">
    <source>
        <dbReference type="Pfam" id="PF02880"/>
    </source>
</evidence>